<dbReference type="RefSeq" id="XP_052126331.1">
    <property type="nucleotide sequence ID" value="XM_052270371.1"/>
</dbReference>
<dbReference type="GeneID" id="127750000"/>
<dbReference type="Gene3D" id="2.130.10.10">
    <property type="entry name" value="YVTN repeat-like/Quinoprotein amine dehydrogenase"/>
    <property type="match status" value="1"/>
</dbReference>
<dbReference type="AlphaFoldDB" id="A0A9C6WY50"/>
<dbReference type="Proteomes" id="UP000504606">
    <property type="component" value="Unplaced"/>
</dbReference>
<organism evidence="1 2">
    <name type="scientific">Frankliniella occidentalis</name>
    <name type="common">Western flower thrips</name>
    <name type="synonym">Euthrips occidentalis</name>
    <dbReference type="NCBI Taxonomy" id="133901"/>
    <lineage>
        <taxon>Eukaryota</taxon>
        <taxon>Metazoa</taxon>
        <taxon>Ecdysozoa</taxon>
        <taxon>Arthropoda</taxon>
        <taxon>Hexapoda</taxon>
        <taxon>Insecta</taxon>
        <taxon>Pterygota</taxon>
        <taxon>Neoptera</taxon>
        <taxon>Paraneoptera</taxon>
        <taxon>Thysanoptera</taxon>
        <taxon>Terebrantia</taxon>
        <taxon>Thripoidea</taxon>
        <taxon>Thripidae</taxon>
        <taxon>Frankliniella</taxon>
    </lineage>
</organism>
<name>A0A9C6WY50_FRAOC</name>
<proteinExistence type="predicted"/>
<protein>
    <submittedName>
        <fullName evidence="2">Uncharacterized protein LOC127750000</fullName>
    </submittedName>
</protein>
<dbReference type="KEGG" id="foc:127750000"/>
<accession>A0A9C6WY50</accession>
<gene>
    <name evidence="2" type="primary">LOC127750000</name>
</gene>
<evidence type="ECO:0000313" key="2">
    <source>
        <dbReference type="RefSeq" id="XP_052126331.1"/>
    </source>
</evidence>
<sequence>MSPDGDLVLAGAGRLLQLWHRRDDRGAVAELPEHLGEANAVTFNQDVPGCFMVTCDRNVAFMCWGSAGGGPQVQPGQLVTRCPGRLLDSVYLRGTTNAISVSDKGFVVLWSDPPIYAPSTKVSRRVYCIDKDGLTALAEVDG</sequence>
<dbReference type="InterPro" id="IPR015943">
    <property type="entry name" value="WD40/YVTN_repeat-like_dom_sf"/>
</dbReference>
<reference evidence="2" key="1">
    <citation type="submission" date="2025-08" db="UniProtKB">
        <authorList>
            <consortium name="RefSeq"/>
        </authorList>
    </citation>
    <scope>IDENTIFICATION</scope>
    <source>
        <tissue evidence="2">Whole organism</tissue>
    </source>
</reference>
<keyword evidence="1" id="KW-1185">Reference proteome</keyword>
<evidence type="ECO:0000313" key="1">
    <source>
        <dbReference type="Proteomes" id="UP000504606"/>
    </source>
</evidence>